<dbReference type="GO" id="GO:0005886">
    <property type="term" value="C:plasma membrane"/>
    <property type="evidence" value="ECO:0007669"/>
    <property type="project" value="UniProtKB-SubCell"/>
</dbReference>
<dbReference type="PANTHER" id="PTHR33909:SF1">
    <property type="entry name" value="SEC TRANSLOCON ACCESSORY COMPLEX SUBUNIT YAJC"/>
    <property type="match status" value="1"/>
</dbReference>
<evidence type="ECO:0000256" key="2">
    <source>
        <dbReference type="ARBA" id="ARBA00006742"/>
    </source>
</evidence>
<keyword evidence="6" id="KW-0653">Protein transport</keyword>
<evidence type="ECO:0000256" key="1">
    <source>
        <dbReference type="ARBA" id="ARBA00004162"/>
    </source>
</evidence>
<keyword evidence="7 10" id="KW-1133">Transmembrane helix</keyword>
<dbReference type="Pfam" id="PF02699">
    <property type="entry name" value="YajC"/>
    <property type="match status" value="1"/>
</dbReference>
<comment type="similarity">
    <text evidence="2">Belongs to the YajC family.</text>
</comment>
<feature type="transmembrane region" description="Helical" evidence="10">
    <location>
        <begin position="20"/>
        <end position="39"/>
    </location>
</feature>
<organism evidence="11 12">
    <name type="scientific">Paenibacillus sabuli</name>
    <dbReference type="NCBI Taxonomy" id="2772509"/>
    <lineage>
        <taxon>Bacteria</taxon>
        <taxon>Bacillati</taxon>
        <taxon>Bacillota</taxon>
        <taxon>Bacilli</taxon>
        <taxon>Bacillales</taxon>
        <taxon>Paenibacillaceae</taxon>
        <taxon>Paenibacillus</taxon>
    </lineage>
</organism>
<reference evidence="11" key="1">
    <citation type="submission" date="2020-09" db="EMBL/GenBank/DDBJ databases">
        <title>A novel bacterium of genus Paenibacillus, isolated from South China Sea.</title>
        <authorList>
            <person name="Huang H."/>
            <person name="Mo K."/>
            <person name="Hu Y."/>
        </authorList>
    </citation>
    <scope>NUCLEOTIDE SEQUENCE</scope>
    <source>
        <strain evidence="11">IB182496</strain>
    </source>
</reference>
<evidence type="ECO:0000256" key="5">
    <source>
        <dbReference type="ARBA" id="ARBA00022692"/>
    </source>
</evidence>
<evidence type="ECO:0000256" key="3">
    <source>
        <dbReference type="ARBA" id="ARBA00022448"/>
    </source>
</evidence>
<evidence type="ECO:0000256" key="10">
    <source>
        <dbReference type="SAM" id="Phobius"/>
    </source>
</evidence>
<keyword evidence="9 10" id="KW-0472">Membrane</keyword>
<dbReference type="AlphaFoldDB" id="A0A927BPZ2"/>
<evidence type="ECO:0000313" key="11">
    <source>
        <dbReference type="EMBL" id="MBD2844587.1"/>
    </source>
</evidence>
<dbReference type="EMBL" id="JACXIZ010000011">
    <property type="protein sequence ID" value="MBD2844587.1"/>
    <property type="molecule type" value="Genomic_DNA"/>
</dbReference>
<evidence type="ECO:0000313" key="12">
    <source>
        <dbReference type="Proteomes" id="UP000621560"/>
    </source>
</evidence>
<evidence type="ECO:0000256" key="7">
    <source>
        <dbReference type="ARBA" id="ARBA00022989"/>
    </source>
</evidence>
<dbReference type="SMART" id="SM01323">
    <property type="entry name" value="YajC"/>
    <property type="match status" value="1"/>
</dbReference>
<comment type="caution">
    <text evidence="11">The sequence shown here is derived from an EMBL/GenBank/DDBJ whole genome shotgun (WGS) entry which is preliminary data.</text>
</comment>
<accession>A0A927BPZ2</accession>
<comment type="subcellular location">
    <subcellularLocation>
        <location evidence="1">Cell membrane</location>
        <topology evidence="1">Single-pass membrane protein</topology>
    </subcellularLocation>
</comment>
<evidence type="ECO:0000256" key="6">
    <source>
        <dbReference type="ARBA" id="ARBA00022927"/>
    </source>
</evidence>
<protein>
    <submittedName>
        <fullName evidence="11">Preprotein translocase subunit YajC</fullName>
    </submittedName>
</protein>
<keyword evidence="8" id="KW-0811">Translocation</keyword>
<evidence type="ECO:0000256" key="9">
    <source>
        <dbReference type="ARBA" id="ARBA00023136"/>
    </source>
</evidence>
<keyword evidence="3" id="KW-0813">Transport</keyword>
<sequence length="109" mass="11964">MMLADSAYIATGDTAGGGSLLTMILPFVLMFAVFYFLLIRPQQKKQKQRNSMLTQLKKGDRVVTIGGIHGTIHEITDDIVVLRVNDATKLTFDRSSVNNVSTSTQVSES</sequence>
<keyword evidence="5 10" id="KW-0812">Transmembrane</keyword>
<dbReference type="RefSeq" id="WP_190915387.1">
    <property type="nucleotide sequence ID" value="NZ_JACXIZ010000011.1"/>
</dbReference>
<keyword evidence="4" id="KW-1003">Cell membrane</keyword>
<dbReference type="Proteomes" id="UP000621560">
    <property type="component" value="Unassembled WGS sequence"/>
</dbReference>
<keyword evidence="12" id="KW-1185">Reference proteome</keyword>
<dbReference type="GO" id="GO:0015031">
    <property type="term" value="P:protein transport"/>
    <property type="evidence" value="ECO:0007669"/>
    <property type="project" value="UniProtKB-KW"/>
</dbReference>
<proteinExistence type="inferred from homology"/>
<dbReference type="PANTHER" id="PTHR33909">
    <property type="entry name" value="SEC TRANSLOCON ACCESSORY COMPLEX SUBUNIT YAJC"/>
    <property type="match status" value="1"/>
</dbReference>
<evidence type="ECO:0000256" key="4">
    <source>
        <dbReference type="ARBA" id="ARBA00022475"/>
    </source>
</evidence>
<dbReference type="PRINTS" id="PR01853">
    <property type="entry name" value="YAJCTRNLCASE"/>
</dbReference>
<name>A0A927BPZ2_9BACL</name>
<gene>
    <name evidence="11" type="primary">yajC</name>
    <name evidence="11" type="ORF">IDH44_05250</name>
</gene>
<evidence type="ECO:0000256" key="8">
    <source>
        <dbReference type="ARBA" id="ARBA00023010"/>
    </source>
</evidence>
<dbReference type="NCBIfam" id="TIGR00739">
    <property type="entry name" value="yajC"/>
    <property type="match status" value="1"/>
</dbReference>
<dbReference type="InterPro" id="IPR003849">
    <property type="entry name" value="Preprotein_translocase_YajC"/>
</dbReference>